<protein>
    <submittedName>
        <fullName evidence="3">Putative transcriptional regulator</fullName>
    </submittedName>
</protein>
<sequence length="463" mass="51644">MDPLPVTDSSLSITPPHTGLENIENSPSDVDASTTGIDRKAKKRIQNRVAQRTYRTRIKQRLQDLQQQVQTLQQKEEEQQRGAQPREMEANDVENKASIFYSPFSEENIPVSSRIHGPHQSSEIICPEIPTKNMTASNTWGGITNQSDIWNSQYSTNIAGGDSFHIPIRPFIPTTGMTMPALTPGSLSLGFPPSGLYSQTCHGEHTRNTLAFSGGISGDPQQHHFNLADTVFKEEGQRGHFGDFNSSQLPAWGHTPEPIPTTNDSTTGGAVQAASIRRGEIITTPTTTAPSQWLNGLPNTQMTLEERFEYVLGHAQRAGFDSFDSMALHYYARNFHPNSALSLEQRLSRTRRVPELLAELRKQSETWGTWQRRGYQDEIVKAAEEICAAECNELRGHESEIINDKALEEMLPNLWTFLTGLVSINPQLPQRKVSDVVLMSMRLLCGLKGQQNQPGAYLKQSPR</sequence>
<accession>A0A1W2TIV5</accession>
<evidence type="ECO:0000256" key="1">
    <source>
        <dbReference type="SAM" id="MobiDB-lite"/>
    </source>
</evidence>
<dbReference type="PROSITE" id="PS00036">
    <property type="entry name" value="BZIP_BASIC"/>
    <property type="match status" value="1"/>
</dbReference>
<dbReference type="SUPFAM" id="SSF57959">
    <property type="entry name" value="Leucine zipper domain"/>
    <property type="match status" value="1"/>
</dbReference>
<gene>
    <name evidence="3" type="ORF">SAMD00023353_1501170</name>
</gene>
<dbReference type="CDD" id="cd14688">
    <property type="entry name" value="bZIP_YAP"/>
    <property type="match status" value="1"/>
</dbReference>
<dbReference type="Proteomes" id="UP000054516">
    <property type="component" value="Unassembled WGS sequence"/>
</dbReference>
<name>A0A1W2TIV5_ROSNE</name>
<feature type="compositionally biased region" description="Polar residues" evidence="1">
    <location>
        <begin position="23"/>
        <end position="36"/>
    </location>
</feature>
<dbReference type="EMBL" id="DF977460">
    <property type="protein sequence ID" value="GAP88119.2"/>
    <property type="molecule type" value="Genomic_DNA"/>
</dbReference>
<dbReference type="OrthoDB" id="194358at2759"/>
<feature type="domain" description="BZIP" evidence="2">
    <location>
        <begin position="42"/>
        <end position="57"/>
    </location>
</feature>
<feature type="region of interest" description="Disordered" evidence="1">
    <location>
        <begin position="1"/>
        <end position="45"/>
    </location>
</feature>
<evidence type="ECO:0000313" key="3">
    <source>
        <dbReference type="EMBL" id="GAP88119.2"/>
    </source>
</evidence>
<feature type="compositionally biased region" description="Basic and acidic residues" evidence="1">
    <location>
        <begin position="74"/>
        <end position="89"/>
    </location>
</feature>
<dbReference type="AlphaFoldDB" id="A0A1W2TIV5"/>
<dbReference type="OMA" id="ELIPRAF"/>
<dbReference type="InterPro" id="IPR046347">
    <property type="entry name" value="bZIP_sf"/>
</dbReference>
<proteinExistence type="predicted"/>
<dbReference type="Gene3D" id="1.20.5.170">
    <property type="match status" value="1"/>
</dbReference>
<dbReference type="InterPro" id="IPR004827">
    <property type="entry name" value="bZIP"/>
</dbReference>
<evidence type="ECO:0000259" key="2">
    <source>
        <dbReference type="PROSITE" id="PS00036"/>
    </source>
</evidence>
<reference evidence="3" key="1">
    <citation type="submission" date="2016-03" db="EMBL/GenBank/DDBJ databases">
        <title>Draft genome sequence of Rosellinia necatrix.</title>
        <authorList>
            <person name="Kanematsu S."/>
        </authorList>
    </citation>
    <scope>NUCLEOTIDE SEQUENCE [LARGE SCALE GENOMIC DNA]</scope>
    <source>
        <strain evidence="3">W97</strain>
    </source>
</reference>
<dbReference type="GO" id="GO:0003700">
    <property type="term" value="F:DNA-binding transcription factor activity"/>
    <property type="evidence" value="ECO:0007669"/>
    <property type="project" value="InterPro"/>
</dbReference>
<evidence type="ECO:0000313" key="4">
    <source>
        <dbReference type="Proteomes" id="UP000054516"/>
    </source>
</evidence>
<feature type="region of interest" description="Disordered" evidence="1">
    <location>
        <begin position="69"/>
        <end position="89"/>
    </location>
</feature>
<keyword evidence="4" id="KW-1185">Reference proteome</keyword>
<organism evidence="3">
    <name type="scientific">Rosellinia necatrix</name>
    <name type="common">White root-rot fungus</name>
    <dbReference type="NCBI Taxonomy" id="77044"/>
    <lineage>
        <taxon>Eukaryota</taxon>
        <taxon>Fungi</taxon>
        <taxon>Dikarya</taxon>
        <taxon>Ascomycota</taxon>
        <taxon>Pezizomycotina</taxon>
        <taxon>Sordariomycetes</taxon>
        <taxon>Xylariomycetidae</taxon>
        <taxon>Xylariales</taxon>
        <taxon>Xylariaceae</taxon>
        <taxon>Rosellinia</taxon>
    </lineage>
</organism>